<dbReference type="EMBL" id="QNRH01000015">
    <property type="protein sequence ID" value="RBO89657.1"/>
    <property type="molecule type" value="Genomic_DNA"/>
</dbReference>
<name>A0A366DHU3_9HYPH</name>
<sequence length="274" mass="30458">MTIIISQNMVVASAQSGTSGKPWFAWRNYVTRGNVVAQFENPLFPASNLGNTNTALSWRSTSLDEQTVDVELGGSAPIDYIAVARHNLGSTFCEISVEALISGLENDGYVELINGQYLGSDEPVIIRFDEIYPTRIRVKLKPQEAPPQVAILYVGKLTVMQRGIAQEVVPLHFAYKTEVTTGRAESGDFLGRIITDQSKNVSYTFEMVDYSWFKREFGDFAKTSLTQPFFFSWLPKLYPDEVGFGWLNTDINPDAAHYAGGIQVNFTLDISTIA</sequence>
<dbReference type="Proteomes" id="UP000252893">
    <property type="component" value="Unassembled WGS sequence"/>
</dbReference>
<evidence type="ECO:0008006" key="3">
    <source>
        <dbReference type="Google" id="ProtNLM"/>
    </source>
</evidence>
<proteinExistence type="predicted"/>
<organism evidence="1 2">
    <name type="scientific">Pseudochrobactrum asaccharolyticum</name>
    <dbReference type="NCBI Taxonomy" id="354351"/>
    <lineage>
        <taxon>Bacteria</taxon>
        <taxon>Pseudomonadati</taxon>
        <taxon>Pseudomonadota</taxon>
        <taxon>Alphaproteobacteria</taxon>
        <taxon>Hyphomicrobiales</taxon>
        <taxon>Brucellaceae</taxon>
        <taxon>Pseudochrobactrum</taxon>
    </lineage>
</organism>
<dbReference type="AlphaFoldDB" id="A0A366DHU3"/>
<dbReference type="OrthoDB" id="8221842at2"/>
<gene>
    <name evidence="1" type="ORF">DFR47_11524</name>
</gene>
<accession>A0A366DHU3</accession>
<evidence type="ECO:0000313" key="2">
    <source>
        <dbReference type="Proteomes" id="UP000252893"/>
    </source>
</evidence>
<protein>
    <recommendedName>
        <fullName evidence="3">F5/8 type C domain-containing protein</fullName>
    </recommendedName>
</protein>
<keyword evidence="2" id="KW-1185">Reference proteome</keyword>
<reference evidence="1 2" key="1">
    <citation type="submission" date="2018-06" db="EMBL/GenBank/DDBJ databases">
        <title>Genomic Encyclopedia of Type Strains, Phase IV (KMG-IV): sequencing the most valuable type-strain genomes for metagenomic binning, comparative biology and taxonomic classification.</title>
        <authorList>
            <person name="Goeker M."/>
        </authorList>
    </citation>
    <scope>NUCLEOTIDE SEQUENCE [LARGE SCALE GENOMIC DNA]</scope>
    <source>
        <strain evidence="1 2">DSM 25619</strain>
    </source>
</reference>
<dbReference type="RefSeq" id="WP_113946348.1">
    <property type="nucleotide sequence ID" value="NZ_JBHEEG010000015.1"/>
</dbReference>
<comment type="caution">
    <text evidence="1">The sequence shown here is derived from an EMBL/GenBank/DDBJ whole genome shotgun (WGS) entry which is preliminary data.</text>
</comment>
<evidence type="ECO:0000313" key="1">
    <source>
        <dbReference type="EMBL" id="RBO89657.1"/>
    </source>
</evidence>